<feature type="chain" id="PRO_5045094964" evidence="1">
    <location>
        <begin position="24"/>
        <end position="148"/>
    </location>
</feature>
<organism evidence="3 4">
    <name type="scientific">Luteimonas galliterrae</name>
    <dbReference type="NCBI Taxonomy" id="2940486"/>
    <lineage>
        <taxon>Bacteria</taxon>
        <taxon>Pseudomonadati</taxon>
        <taxon>Pseudomonadota</taxon>
        <taxon>Gammaproteobacteria</taxon>
        <taxon>Lysobacterales</taxon>
        <taxon>Lysobacteraceae</taxon>
        <taxon>Luteimonas</taxon>
    </lineage>
</organism>
<protein>
    <submittedName>
        <fullName evidence="3">Nuclear transport factor 2 family protein</fullName>
    </submittedName>
</protein>
<evidence type="ECO:0000259" key="2">
    <source>
        <dbReference type="Pfam" id="PF14534"/>
    </source>
</evidence>
<sequence>MGRVLPMLLSSYVIFVCSGAAQAQPAPETGVAAAIQAYDRAWAGKDPVAFERTLAADYVYFTSKGGVRSRQQWVEFLGSPKFRLASAERSEIQVHRTADTAVVGSRWKGHGSYDGKPFRDDQRCSIVLARSADGWKVLSEHCVQIVEG</sequence>
<evidence type="ECO:0000313" key="4">
    <source>
        <dbReference type="Proteomes" id="UP001431217"/>
    </source>
</evidence>
<accession>A0ABT0MI97</accession>
<name>A0ABT0MI97_9GAMM</name>
<reference evidence="3 4" key="1">
    <citation type="submission" date="2022-05" db="EMBL/GenBank/DDBJ databases">
        <title>Luteimonas sp. SX5, whole genome shotgun sequencing project.</title>
        <authorList>
            <person name="Zhao G."/>
            <person name="Shen L."/>
        </authorList>
    </citation>
    <scope>NUCLEOTIDE SEQUENCE [LARGE SCALE GENOMIC DNA]</scope>
    <source>
        <strain evidence="3 4">SX5</strain>
    </source>
</reference>
<dbReference type="Gene3D" id="3.10.450.50">
    <property type="match status" value="1"/>
</dbReference>
<comment type="caution">
    <text evidence="3">The sequence shown here is derived from an EMBL/GenBank/DDBJ whole genome shotgun (WGS) entry which is preliminary data.</text>
</comment>
<dbReference type="Proteomes" id="UP001431217">
    <property type="component" value="Unassembled WGS sequence"/>
</dbReference>
<dbReference type="SUPFAM" id="SSF54427">
    <property type="entry name" value="NTF2-like"/>
    <property type="match status" value="1"/>
</dbReference>
<dbReference type="RefSeq" id="WP_249473180.1">
    <property type="nucleotide sequence ID" value="NZ_JAMBEP010000001.1"/>
</dbReference>
<dbReference type="InterPro" id="IPR027843">
    <property type="entry name" value="DUF4440"/>
</dbReference>
<evidence type="ECO:0000313" key="3">
    <source>
        <dbReference type="EMBL" id="MCL1634596.1"/>
    </source>
</evidence>
<keyword evidence="4" id="KW-1185">Reference proteome</keyword>
<proteinExistence type="predicted"/>
<gene>
    <name evidence="3" type="ORF">M2650_08130</name>
</gene>
<feature type="signal peptide" evidence="1">
    <location>
        <begin position="1"/>
        <end position="23"/>
    </location>
</feature>
<evidence type="ECO:0000256" key="1">
    <source>
        <dbReference type="SAM" id="SignalP"/>
    </source>
</evidence>
<keyword evidence="1" id="KW-0732">Signal</keyword>
<feature type="domain" description="DUF4440" evidence="2">
    <location>
        <begin position="31"/>
        <end position="137"/>
    </location>
</feature>
<dbReference type="Pfam" id="PF14534">
    <property type="entry name" value="DUF4440"/>
    <property type="match status" value="1"/>
</dbReference>
<dbReference type="EMBL" id="JAMBEP010000001">
    <property type="protein sequence ID" value="MCL1634596.1"/>
    <property type="molecule type" value="Genomic_DNA"/>
</dbReference>
<dbReference type="InterPro" id="IPR032710">
    <property type="entry name" value="NTF2-like_dom_sf"/>
</dbReference>